<reference evidence="1 2" key="1">
    <citation type="journal article" date="2016" name="Genome Announc.">
        <title>Complete Genome Sequences of Aerococcus christensenii CCUG 28831T, Aerococcus sanguinicola CCUG 43001T, Aerococcus urinae CCUG 36881T, Aerococcus urinaeequi CCUG 28094T, Aerococcus urinaehominis CCUG 42038 BT, and Aerococcus viridans CCUG 4311T.</title>
        <authorList>
            <person name="Carkaci D."/>
            <person name="Dargis R."/>
            <person name="Nielsen X.C."/>
            <person name="Skovgaard O."/>
            <person name="Fuursted K."/>
            <person name="Christensen J.J."/>
        </authorList>
    </citation>
    <scope>NUCLEOTIDE SEQUENCE [LARGE SCALE GENOMIC DNA]</scope>
    <source>
        <strain evidence="1 2">CCUG28094</strain>
    </source>
</reference>
<protein>
    <submittedName>
        <fullName evidence="1">Uncharacterized protein</fullName>
    </submittedName>
</protein>
<dbReference type="EMBL" id="CP014162">
    <property type="protein sequence ID" value="AMB97277.1"/>
    <property type="molecule type" value="Genomic_DNA"/>
</dbReference>
<accession>A0AAC9A6K9</accession>
<gene>
    <name evidence="1" type="ORF">AWM74_03045</name>
</gene>
<proteinExistence type="predicted"/>
<dbReference type="Proteomes" id="UP000067698">
    <property type="component" value="Chromosome"/>
</dbReference>
<dbReference type="KEGG" id="aui:APT62_00430"/>
<sequence>MSKEFEDYLTSEIGNNFKFVFLDGKTFVANLKKIKRYNYVVQKNEKEIHIFKHALKLMYRVD</sequence>
<dbReference type="GeneID" id="92866524"/>
<organism evidence="1 2">
    <name type="scientific">Aerococcus urinaeequi</name>
    <dbReference type="NCBI Taxonomy" id="51665"/>
    <lineage>
        <taxon>Bacteria</taxon>
        <taxon>Bacillati</taxon>
        <taxon>Bacillota</taxon>
        <taxon>Bacilli</taxon>
        <taxon>Lactobacillales</taxon>
        <taxon>Aerococcaceae</taxon>
        <taxon>Aerococcus</taxon>
    </lineage>
</organism>
<dbReference type="Gene3D" id="2.30.30.100">
    <property type="match status" value="1"/>
</dbReference>
<name>A0AAC9A6K9_9LACT</name>
<dbReference type="AlphaFoldDB" id="A0AAC9A6K9"/>
<dbReference type="RefSeq" id="WP_026465861.1">
    <property type="nucleotide sequence ID" value="NZ_CP013988.1"/>
</dbReference>
<reference evidence="2" key="2">
    <citation type="submission" date="2016-01" db="EMBL/GenBank/DDBJ databases">
        <title>Six Aerococcus type strain genome sequencing and assembly using PacBio and Illumina Hiseq.</title>
        <authorList>
            <person name="Carkaci D."/>
            <person name="Dargis R."/>
            <person name="Nielsen X.C."/>
            <person name="Skovgaard O."/>
            <person name="Fuursted K."/>
            <person name="Christensen J.J."/>
        </authorList>
    </citation>
    <scope>NUCLEOTIDE SEQUENCE [LARGE SCALE GENOMIC DNA]</scope>
    <source>
        <strain evidence="2">CCUG28094</strain>
    </source>
</reference>
<evidence type="ECO:0000313" key="1">
    <source>
        <dbReference type="EMBL" id="AMB97277.1"/>
    </source>
</evidence>
<evidence type="ECO:0000313" key="2">
    <source>
        <dbReference type="Proteomes" id="UP000067698"/>
    </source>
</evidence>